<dbReference type="RefSeq" id="WP_189418943.1">
    <property type="nucleotide sequence ID" value="NZ_BMYZ01000002.1"/>
</dbReference>
<dbReference type="EMBL" id="BMYZ01000002">
    <property type="protein sequence ID" value="GGY78565.1"/>
    <property type="molecule type" value="Genomic_DNA"/>
</dbReference>
<dbReference type="Gene3D" id="2.115.10.20">
    <property type="entry name" value="Glycosyl hydrolase domain, family 43"/>
    <property type="match status" value="1"/>
</dbReference>
<dbReference type="Pfam" id="PF04616">
    <property type="entry name" value="Glyco_hydro_43"/>
    <property type="match status" value="1"/>
</dbReference>
<dbReference type="CDD" id="cd00257">
    <property type="entry name" value="beta-trefoil_FSCN-like"/>
    <property type="match status" value="1"/>
</dbReference>
<accession>A0ABQ3B507</accession>
<keyword evidence="2" id="KW-0378">Hydrolase</keyword>
<feature type="chain" id="PRO_5046456716" evidence="5">
    <location>
        <begin position="21"/>
        <end position="673"/>
    </location>
</feature>
<dbReference type="InterPro" id="IPR051795">
    <property type="entry name" value="Glycosyl_Hydrlase_43"/>
</dbReference>
<dbReference type="Gene3D" id="2.60.120.200">
    <property type="match status" value="1"/>
</dbReference>
<evidence type="ECO:0000256" key="3">
    <source>
        <dbReference type="ARBA" id="ARBA00023295"/>
    </source>
</evidence>
<evidence type="ECO:0000256" key="4">
    <source>
        <dbReference type="SAM" id="MobiDB-lite"/>
    </source>
</evidence>
<name>A0ABQ3B507_9GAMM</name>
<dbReference type="PANTHER" id="PTHR42812">
    <property type="entry name" value="BETA-XYLOSIDASE"/>
    <property type="match status" value="1"/>
</dbReference>
<evidence type="ECO:0000256" key="5">
    <source>
        <dbReference type="SAM" id="SignalP"/>
    </source>
</evidence>
<gene>
    <name evidence="7" type="ORF">GCM10011613_24070</name>
</gene>
<dbReference type="InterPro" id="IPR041542">
    <property type="entry name" value="GH43_C2"/>
</dbReference>
<evidence type="ECO:0000313" key="7">
    <source>
        <dbReference type="EMBL" id="GGY78565.1"/>
    </source>
</evidence>
<feature type="compositionally biased region" description="Basic and acidic residues" evidence="4">
    <location>
        <begin position="662"/>
        <end position="673"/>
    </location>
</feature>
<dbReference type="Proteomes" id="UP000619761">
    <property type="component" value="Unassembled WGS sequence"/>
</dbReference>
<dbReference type="CDD" id="cd09001">
    <property type="entry name" value="GH43_FsAxh1-like"/>
    <property type="match status" value="1"/>
</dbReference>
<dbReference type="SUPFAM" id="SSF75005">
    <property type="entry name" value="Arabinanase/levansucrase/invertase"/>
    <property type="match status" value="1"/>
</dbReference>
<dbReference type="SUPFAM" id="SSF49899">
    <property type="entry name" value="Concanavalin A-like lectins/glucanases"/>
    <property type="match status" value="1"/>
</dbReference>
<feature type="domain" description="Beta-xylosidase C-terminal Concanavalin A-like" evidence="6">
    <location>
        <begin position="357"/>
        <end position="541"/>
    </location>
</feature>
<dbReference type="InterPro" id="IPR008999">
    <property type="entry name" value="Actin-crosslinking"/>
</dbReference>
<protein>
    <submittedName>
        <fullName evidence="7">Beta-xylosidase</fullName>
    </submittedName>
</protein>
<dbReference type="SUPFAM" id="SSF50405">
    <property type="entry name" value="Actin-crosslinking proteins"/>
    <property type="match status" value="1"/>
</dbReference>
<evidence type="ECO:0000256" key="1">
    <source>
        <dbReference type="ARBA" id="ARBA00009865"/>
    </source>
</evidence>
<dbReference type="Pfam" id="PF17851">
    <property type="entry name" value="GH43_C2"/>
    <property type="match status" value="1"/>
</dbReference>
<keyword evidence="3" id="KW-0326">Glycosidase</keyword>
<keyword evidence="8" id="KW-1185">Reference proteome</keyword>
<evidence type="ECO:0000259" key="6">
    <source>
        <dbReference type="Pfam" id="PF17851"/>
    </source>
</evidence>
<comment type="caution">
    <text evidence="7">The sequence shown here is derived from an EMBL/GenBank/DDBJ whole genome shotgun (WGS) entry which is preliminary data.</text>
</comment>
<sequence>MRRIIKLCPWLLLLAVSANAQNASTTWTADNGNGTYTNPLFYDEFSDPDILRVGDDYYLTGTTMHSMPGLPIMHSRDLVNWKLLGYVLDTLDLGPEFRLEDGKAIYGQGIWAPSFRYHNGTYYIISNVNKKGTQLYTATNPAGPWTHKQIKANLYDASLLFDDDGKIYAVTGYRSIKLMQLTDDLNDVVPGTEREIIAKEAGMGEGLHIYKIKGMYYILSAWYDGEMRMPAARAKNIYGPYEVNLAVSRDEDFGLHQGYRVPNPSSPMSAITPPNYKPNGRMSLHQGGIVETGTGEWWGFTMMDHNSVGRTTSLSPITWKDGWPYFGLPKNLTRTPRTWVKPNTGFVDPVTVPYKRSDDFSSQTLNPIWQWSHAPDNSKWTLKERPGFLRLYSLPSNDFWQAKNSLTQRSIGPRSTPTVVIETSGLKAGDVAGLNIFGKPYAWLGIEKSEKGSAIAYYDFTTNTTERIPTTASRFWLRAECDYITEKTHFSYSLDGKKFEPIGKEFTMVFNLATFQGMRYALFNYNTQGKPGGYADFDSIDIYEPNPKGLMRPIPFQQTIKLKSHERDVFLNFSDKNIFKVEDQGLGRVALRAGKKYVSVKNENKVVLSAGRITPNQTFQWMETLQGELILMSLNTQKFLRIDPATGKVLADSPGPLSDNSDGVRFDWNTEKE</sequence>
<dbReference type="PANTHER" id="PTHR42812:SF12">
    <property type="entry name" value="BETA-XYLOSIDASE-RELATED"/>
    <property type="match status" value="1"/>
</dbReference>
<dbReference type="Gene3D" id="2.80.10.50">
    <property type="match status" value="1"/>
</dbReference>
<dbReference type="InterPro" id="IPR013320">
    <property type="entry name" value="ConA-like_dom_sf"/>
</dbReference>
<organism evidence="7 8">
    <name type="scientific">Cellvibrio zantedeschiae</name>
    <dbReference type="NCBI Taxonomy" id="1237077"/>
    <lineage>
        <taxon>Bacteria</taxon>
        <taxon>Pseudomonadati</taxon>
        <taxon>Pseudomonadota</taxon>
        <taxon>Gammaproteobacteria</taxon>
        <taxon>Cellvibrionales</taxon>
        <taxon>Cellvibrionaceae</taxon>
        <taxon>Cellvibrio</taxon>
    </lineage>
</organism>
<comment type="similarity">
    <text evidence="1">Belongs to the glycosyl hydrolase 43 family.</text>
</comment>
<keyword evidence="5" id="KW-0732">Signal</keyword>
<evidence type="ECO:0000256" key="2">
    <source>
        <dbReference type="ARBA" id="ARBA00022801"/>
    </source>
</evidence>
<reference evidence="8" key="1">
    <citation type="journal article" date="2019" name="Int. J. Syst. Evol. Microbiol.">
        <title>The Global Catalogue of Microorganisms (GCM) 10K type strain sequencing project: providing services to taxonomists for standard genome sequencing and annotation.</title>
        <authorList>
            <consortium name="The Broad Institute Genomics Platform"/>
            <consortium name="The Broad Institute Genome Sequencing Center for Infectious Disease"/>
            <person name="Wu L."/>
            <person name="Ma J."/>
        </authorList>
    </citation>
    <scope>NUCLEOTIDE SEQUENCE [LARGE SCALE GENOMIC DNA]</scope>
    <source>
        <strain evidence="8">KCTC 32239</strain>
    </source>
</reference>
<dbReference type="InterPro" id="IPR006710">
    <property type="entry name" value="Glyco_hydro_43"/>
</dbReference>
<evidence type="ECO:0000313" key="8">
    <source>
        <dbReference type="Proteomes" id="UP000619761"/>
    </source>
</evidence>
<dbReference type="InterPro" id="IPR023296">
    <property type="entry name" value="Glyco_hydro_beta-prop_sf"/>
</dbReference>
<feature type="signal peptide" evidence="5">
    <location>
        <begin position="1"/>
        <end position="20"/>
    </location>
</feature>
<feature type="region of interest" description="Disordered" evidence="4">
    <location>
        <begin position="651"/>
        <end position="673"/>
    </location>
</feature>
<proteinExistence type="inferred from homology"/>